<feature type="region of interest" description="Disordered" evidence="1">
    <location>
        <begin position="614"/>
        <end position="633"/>
    </location>
</feature>
<dbReference type="EMBL" id="CP009922">
    <property type="protein sequence ID" value="AKG42420.1"/>
    <property type="molecule type" value="Genomic_DNA"/>
</dbReference>
<evidence type="ECO:0000256" key="2">
    <source>
        <dbReference type="SAM" id="Phobius"/>
    </source>
</evidence>
<gene>
    <name evidence="4" type="ORF">SXIM_10360</name>
</gene>
<feature type="transmembrane region" description="Helical" evidence="2">
    <location>
        <begin position="636"/>
        <end position="656"/>
    </location>
</feature>
<keyword evidence="5" id="KW-1185">Reference proteome</keyword>
<dbReference type="SUPFAM" id="SSF54001">
    <property type="entry name" value="Cysteine proteinases"/>
    <property type="match status" value="1"/>
</dbReference>
<feature type="region of interest" description="Disordered" evidence="1">
    <location>
        <begin position="557"/>
        <end position="608"/>
    </location>
</feature>
<accession>A0A0F7FQL8</accession>
<dbReference type="PATRIC" id="fig|408015.6.peg.1067"/>
<dbReference type="InterPro" id="IPR038765">
    <property type="entry name" value="Papain-like_cys_pep_sf"/>
</dbReference>
<dbReference type="RefSeq" id="WP_246156833.1">
    <property type="nucleotide sequence ID" value="NZ_CP009922.3"/>
</dbReference>
<keyword evidence="2" id="KW-0472">Membrane</keyword>
<name>A0A0F7FQL8_9ACTN</name>
<feature type="transmembrane region" description="Helical" evidence="2">
    <location>
        <begin position="167"/>
        <end position="184"/>
    </location>
</feature>
<feature type="compositionally biased region" description="Acidic residues" evidence="1">
    <location>
        <begin position="582"/>
        <end position="593"/>
    </location>
</feature>
<feature type="transmembrane region" description="Helical" evidence="2">
    <location>
        <begin position="30"/>
        <end position="50"/>
    </location>
</feature>
<dbReference type="Pfam" id="PF01841">
    <property type="entry name" value="Transglut_core"/>
    <property type="match status" value="1"/>
</dbReference>
<dbReference type="PANTHER" id="PTHR42736:SF1">
    <property type="entry name" value="PROTEIN-GLUTAMINE GAMMA-GLUTAMYLTRANSFERASE"/>
    <property type="match status" value="1"/>
</dbReference>
<evidence type="ECO:0000313" key="4">
    <source>
        <dbReference type="EMBL" id="AKG42420.1"/>
    </source>
</evidence>
<proteinExistence type="predicted"/>
<dbReference type="Gene3D" id="3.10.620.30">
    <property type="match status" value="1"/>
</dbReference>
<dbReference type="Pfam" id="PF11992">
    <property type="entry name" value="TgpA_N"/>
    <property type="match status" value="1"/>
</dbReference>
<protein>
    <submittedName>
        <fullName evidence="4">Transglutaminase domain-containing protein</fullName>
    </submittedName>
</protein>
<sequence length="809" mass="84587">MLETRPRVALAAWLATMGSAAALLPLVRDSGWLVQAGLLLAAQTATGMVARRLGAPAALAVAAQVLVSLLLVTVSTVSAYALGGLLPGPEAFGRFGELLSAGAEDIGHYVAPAPMTDGIRLMLLAGVLLIGLLVDVLAVTSASAAAAGLPLLALYSIAAGVNQEQAGWLYFLAAAAGYLLLLLAEGQERLDRWGRYFTGPGPARGYGYGQPAAAAPPAQSAGPRLRAGRRIGALTLGAAVLAPVLMPTLGEGLLDLDGRGSGTGTGGSGPISSVNPVVALQDQLNQPQNQQVLTYRTEGGDPTGMYLRLVALDEFTGSEWKSSRWLENEVPAAPWLVPGLGPGVAFQEMTTEIEASGSYAQTSLPVPYPAVSVMTDGAWWFDRGSQTLVSDNGRMTTQGRTWTVTHRQVQPTAEQLAGAPPAPANLASYYTQVPPDLPEVVAELAREVTADAADDHARAVALQDWFAKDGGFRYNTDVSSGSGSEAIAAFLEDREGFCVHFAFSMAAMARTLGIPAQVAVGFTPGDRQVDGSYRVGLHNAHAWPELYFEGVGWTRFEPTPGQGNTPDYTLPEADRPDPAQPGEEDTETAEPEAPENSPAPTDPETCDPVREAAACESEAPAPAGGGSGGGPSPGPWLWGAGAALALLAVLAVPPLWRERVRSRRLAPGAGATAAWQELSDSAWDLGLGPLAAETPRQSATRITTVIPLDAAARDAVHRLATGVERELYAPAPPGAGAPGAEPADEGPARDVRTALAGLRAGVGRGTRWRALLLPRSAIRVTYRMSEQRLRAARRLRERRTAFLGKMRKA</sequence>
<dbReference type="InterPro" id="IPR021878">
    <property type="entry name" value="TgpA_N"/>
</dbReference>
<dbReference type="InterPro" id="IPR002931">
    <property type="entry name" value="Transglutaminase-like"/>
</dbReference>
<keyword evidence="2" id="KW-0812">Transmembrane</keyword>
<dbReference type="KEGG" id="sxi:SXIM_10360"/>
<evidence type="ECO:0000313" key="5">
    <source>
        <dbReference type="Proteomes" id="UP000034034"/>
    </source>
</evidence>
<dbReference type="PANTHER" id="PTHR42736">
    <property type="entry name" value="PROTEIN-GLUTAMINE GAMMA-GLUTAMYLTRANSFERASE"/>
    <property type="match status" value="1"/>
</dbReference>
<dbReference type="Proteomes" id="UP000034034">
    <property type="component" value="Chromosome"/>
</dbReference>
<dbReference type="SMART" id="SM00460">
    <property type="entry name" value="TGc"/>
    <property type="match status" value="1"/>
</dbReference>
<evidence type="ECO:0000256" key="1">
    <source>
        <dbReference type="SAM" id="MobiDB-lite"/>
    </source>
</evidence>
<feature type="transmembrane region" description="Helical" evidence="2">
    <location>
        <begin position="119"/>
        <end position="137"/>
    </location>
</feature>
<evidence type="ECO:0000259" key="3">
    <source>
        <dbReference type="SMART" id="SM00460"/>
    </source>
</evidence>
<feature type="transmembrane region" description="Helical" evidence="2">
    <location>
        <begin position="231"/>
        <end position="249"/>
    </location>
</feature>
<feature type="domain" description="Transglutaminase-like" evidence="3">
    <location>
        <begin position="490"/>
        <end position="560"/>
    </location>
</feature>
<reference evidence="4" key="1">
    <citation type="submission" date="2019-08" db="EMBL/GenBank/DDBJ databases">
        <title>Complete genome sequence of a mangrove-derived Streptomyces xiamenensis.</title>
        <authorList>
            <person name="Xu J."/>
        </authorList>
    </citation>
    <scope>NUCLEOTIDE SEQUENCE</scope>
    <source>
        <strain evidence="4">318</strain>
    </source>
</reference>
<dbReference type="STRING" id="408015.SXIM_10360"/>
<dbReference type="InterPro" id="IPR052901">
    <property type="entry name" value="Bact_TGase-like"/>
</dbReference>
<feature type="transmembrane region" description="Helical" evidence="2">
    <location>
        <begin position="57"/>
        <end position="82"/>
    </location>
</feature>
<keyword evidence="2" id="KW-1133">Transmembrane helix</keyword>
<organism evidence="4 5">
    <name type="scientific">Streptomyces xiamenensis</name>
    <dbReference type="NCBI Taxonomy" id="408015"/>
    <lineage>
        <taxon>Bacteria</taxon>
        <taxon>Bacillati</taxon>
        <taxon>Actinomycetota</taxon>
        <taxon>Actinomycetes</taxon>
        <taxon>Kitasatosporales</taxon>
        <taxon>Streptomycetaceae</taxon>
        <taxon>Streptomyces</taxon>
    </lineage>
</organism>
<feature type="transmembrane region" description="Helical" evidence="2">
    <location>
        <begin position="144"/>
        <end position="161"/>
    </location>
</feature>
<feature type="region of interest" description="Disordered" evidence="1">
    <location>
        <begin position="727"/>
        <end position="747"/>
    </location>
</feature>
<dbReference type="HOGENOM" id="CLU_008359_0_1_11"/>
<dbReference type="AlphaFoldDB" id="A0A0F7FQL8"/>